<organism evidence="1 2">
    <name type="scientific">Allomuricauda ruestringensis (strain DSM 13258 / CIP 107369 / LMG 19739 / B1)</name>
    <name type="common">Muricauda ruestringensis</name>
    <dbReference type="NCBI Taxonomy" id="886377"/>
    <lineage>
        <taxon>Bacteria</taxon>
        <taxon>Pseudomonadati</taxon>
        <taxon>Bacteroidota</taxon>
        <taxon>Flavobacteriia</taxon>
        <taxon>Flavobacteriales</taxon>
        <taxon>Flavobacteriaceae</taxon>
        <taxon>Flagellimonas</taxon>
    </lineage>
</organism>
<evidence type="ECO:0000313" key="1">
    <source>
        <dbReference type="EMBL" id="AEM72231.1"/>
    </source>
</evidence>
<protein>
    <submittedName>
        <fullName evidence="1">Uncharacterized protein</fullName>
    </submittedName>
</protein>
<gene>
    <name evidence="1" type="ordered locus">Murru_3211</name>
</gene>
<evidence type="ECO:0000313" key="2">
    <source>
        <dbReference type="Proteomes" id="UP000008908"/>
    </source>
</evidence>
<proteinExistence type="predicted"/>
<reference evidence="2" key="1">
    <citation type="submission" date="2011-08" db="EMBL/GenBank/DDBJ databases">
        <title>The complete genome of Muricauda ruestringensis DSM 13258.</title>
        <authorList>
            <person name="Lucas S."/>
            <person name="Han J."/>
            <person name="Lapidus A."/>
            <person name="Bruce D."/>
            <person name="Goodwin L."/>
            <person name="Pitluck S."/>
            <person name="Peters L."/>
            <person name="Kyrpides N."/>
            <person name="Mavromatis K."/>
            <person name="Ivanova N."/>
            <person name="Ovchinnikova G."/>
            <person name="Teshima H."/>
            <person name="Detter J.C."/>
            <person name="Tapia R."/>
            <person name="Han C."/>
            <person name="Land M."/>
            <person name="Hauser L."/>
            <person name="Markowitz V."/>
            <person name="Cheng J.-F."/>
            <person name="Hugenholtz P."/>
            <person name="Woyke T."/>
            <person name="Wu D."/>
            <person name="Spring S."/>
            <person name="Schroeder M."/>
            <person name="Brambilla E."/>
            <person name="Klenk H.-P."/>
            <person name="Eisen J.A."/>
        </authorList>
    </citation>
    <scope>NUCLEOTIDE SEQUENCE [LARGE SCALE GENOMIC DNA]</scope>
    <source>
        <strain evidence="2">DSM 13258 / LMG 19739 / B1</strain>
    </source>
</reference>
<name>G2PLW2_ALLRU</name>
<accession>G2PLW2</accession>
<dbReference type="KEGG" id="mrs:Murru_3211"/>
<dbReference type="Proteomes" id="UP000008908">
    <property type="component" value="Chromosome"/>
</dbReference>
<sequence length="45" mass="5252">MESENYCLKTLKKLGFFPNTDKKALKGLLQHSKKYKNPTTSHNRL</sequence>
<dbReference type="HOGENOM" id="CLU_3202205_0_0_10"/>
<keyword evidence="2" id="KW-1185">Reference proteome</keyword>
<dbReference type="STRING" id="886377.Murru_3211"/>
<dbReference type="EMBL" id="CP002999">
    <property type="protein sequence ID" value="AEM72231.1"/>
    <property type="molecule type" value="Genomic_DNA"/>
</dbReference>
<dbReference type="AlphaFoldDB" id="G2PLW2"/>
<reference evidence="1 2" key="2">
    <citation type="journal article" date="2012" name="Stand. Genomic Sci.">
        <title>Complete genome sequence of the facultatively anaerobic, appendaged bacterium Muricauda ruestringensis type strain (B1(T)).</title>
        <authorList>
            <person name="Huntemann M."/>
            <person name="Teshima H."/>
            <person name="Lapidus A."/>
            <person name="Nolan M."/>
            <person name="Lucas S."/>
            <person name="Hammon N."/>
            <person name="Deshpande S."/>
            <person name="Cheng J.F."/>
            <person name="Tapia R."/>
            <person name="Goodwin L.A."/>
            <person name="Pitluck S."/>
            <person name="Liolios K."/>
            <person name="Pagani I."/>
            <person name="Ivanova N."/>
            <person name="Mavromatis K."/>
            <person name="Mikhailova N."/>
            <person name="Pati A."/>
            <person name="Chen A."/>
            <person name="Palaniappan K."/>
            <person name="Land M."/>
            <person name="Hauser L."/>
            <person name="Pan C."/>
            <person name="Brambilla E.M."/>
            <person name="Rohde M."/>
            <person name="Spring S."/>
            <person name="Goker M."/>
            <person name="Detter J.C."/>
            <person name="Bristow J."/>
            <person name="Eisen J.A."/>
            <person name="Markowitz V."/>
            <person name="Hugenholtz P."/>
            <person name="Kyrpides N.C."/>
            <person name="Klenk H.P."/>
            <person name="Woyke T."/>
        </authorList>
    </citation>
    <scope>NUCLEOTIDE SEQUENCE [LARGE SCALE GENOMIC DNA]</scope>
    <source>
        <strain evidence="2">DSM 13258 / LMG 19739 / B1</strain>
    </source>
</reference>